<keyword evidence="3" id="KW-1185">Reference proteome</keyword>
<dbReference type="CDD" id="cd00158">
    <property type="entry name" value="RHOD"/>
    <property type="match status" value="1"/>
</dbReference>
<feature type="domain" description="Rhodanese" evidence="1">
    <location>
        <begin position="4"/>
        <end position="77"/>
    </location>
</feature>
<dbReference type="GeneID" id="40321644"/>
<evidence type="ECO:0000313" key="2">
    <source>
        <dbReference type="EMBL" id="RNF04280.1"/>
    </source>
</evidence>
<proteinExistence type="predicted"/>
<gene>
    <name evidence="2" type="ORF">Tco025E_08033</name>
</gene>
<keyword evidence="2" id="KW-0489">Methyltransferase</keyword>
<evidence type="ECO:0000313" key="3">
    <source>
        <dbReference type="Proteomes" id="UP000284403"/>
    </source>
</evidence>
<dbReference type="Gene3D" id="3.40.50.150">
    <property type="entry name" value="Vaccinia Virus protein VP39"/>
    <property type="match status" value="1"/>
</dbReference>
<dbReference type="RefSeq" id="XP_029225018.1">
    <property type="nucleotide sequence ID" value="XM_029374890.1"/>
</dbReference>
<dbReference type="Pfam" id="PF13649">
    <property type="entry name" value="Methyltransf_25"/>
    <property type="match status" value="1"/>
</dbReference>
<accession>A0A422NFN9</accession>
<dbReference type="SUPFAM" id="SSF53335">
    <property type="entry name" value="S-adenosyl-L-methionine-dependent methyltransferases"/>
    <property type="match status" value="1"/>
</dbReference>
<dbReference type="GO" id="GO:0008168">
    <property type="term" value="F:methyltransferase activity"/>
    <property type="evidence" value="ECO:0007669"/>
    <property type="project" value="UniProtKB-KW"/>
</dbReference>
<dbReference type="SUPFAM" id="SSF52821">
    <property type="entry name" value="Rhodanese/Cell cycle control phosphatase"/>
    <property type="match status" value="1"/>
</dbReference>
<name>A0A422NFN9_9TRYP</name>
<dbReference type="OrthoDB" id="74240at2759"/>
<dbReference type="InterPro" id="IPR036873">
    <property type="entry name" value="Rhodanese-like_dom_sf"/>
</dbReference>
<dbReference type="InterPro" id="IPR041698">
    <property type="entry name" value="Methyltransf_25"/>
</dbReference>
<dbReference type="CDD" id="cd02440">
    <property type="entry name" value="AdoMet_MTases"/>
    <property type="match status" value="1"/>
</dbReference>
<dbReference type="EMBL" id="MKKU01000684">
    <property type="protein sequence ID" value="RNF04280.1"/>
    <property type="molecule type" value="Genomic_DNA"/>
</dbReference>
<dbReference type="AlphaFoldDB" id="A0A422NFN9"/>
<comment type="caution">
    <text evidence="2">The sequence shown here is derived from an EMBL/GenBank/DDBJ whole genome shotgun (WGS) entry which is preliminary data.</text>
</comment>
<organism evidence="2 3">
    <name type="scientific">Trypanosoma conorhini</name>
    <dbReference type="NCBI Taxonomy" id="83891"/>
    <lineage>
        <taxon>Eukaryota</taxon>
        <taxon>Discoba</taxon>
        <taxon>Euglenozoa</taxon>
        <taxon>Kinetoplastea</taxon>
        <taxon>Metakinetoplastina</taxon>
        <taxon>Trypanosomatida</taxon>
        <taxon>Trypanosomatidae</taxon>
        <taxon>Trypanosoma</taxon>
    </lineage>
</organism>
<dbReference type="InterPro" id="IPR001763">
    <property type="entry name" value="Rhodanese-like_dom"/>
</dbReference>
<dbReference type="PROSITE" id="PS50206">
    <property type="entry name" value="RHODANESE_3"/>
    <property type="match status" value="1"/>
</dbReference>
<evidence type="ECO:0000259" key="1">
    <source>
        <dbReference type="PROSITE" id="PS50206"/>
    </source>
</evidence>
<keyword evidence="2" id="KW-0808">Transferase</keyword>
<reference evidence="2 3" key="1">
    <citation type="journal article" date="2018" name="BMC Genomics">
        <title>Genomic comparison of Trypanosoma conorhini and Trypanosoma rangeli to Trypanosoma cruzi strains of high and low virulence.</title>
        <authorList>
            <person name="Bradwell K.R."/>
            <person name="Koparde V.N."/>
            <person name="Matveyev A.V."/>
            <person name="Serrano M.G."/>
            <person name="Alves J.M."/>
            <person name="Parikh H."/>
            <person name="Huang B."/>
            <person name="Lee V."/>
            <person name="Espinosa-Alvarez O."/>
            <person name="Ortiz P.A."/>
            <person name="Costa-Martins A.G."/>
            <person name="Teixeira M.M."/>
            <person name="Buck G.A."/>
        </authorList>
    </citation>
    <scope>NUCLEOTIDE SEQUENCE [LARGE SCALE GENOMIC DNA]</scope>
    <source>
        <strain evidence="2 3">025E</strain>
    </source>
</reference>
<dbReference type="GO" id="GO:0032259">
    <property type="term" value="P:methylation"/>
    <property type="evidence" value="ECO:0007669"/>
    <property type="project" value="UniProtKB-KW"/>
</dbReference>
<dbReference type="Gene3D" id="3.40.250.10">
    <property type="entry name" value="Rhodanese-like domain"/>
    <property type="match status" value="1"/>
</dbReference>
<dbReference type="Proteomes" id="UP000284403">
    <property type="component" value="Unassembled WGS sequence"/>
</dbReference>
<dbReference type="InterPro" id="IPR029063">
    <property type="entry name" value="SAM-dependent_MTases_sf"/>
</dbReference>
<sequence length="268" mass="29824">MKRVVVDLRAKESYAAGHVEGAFSFPWEDIRVDSCGLPPRDVELTAICDDAIDLDRVGEYLNRFRFASLEVRRLRVTETLVREVPQGMCWSPNPFLSEALPGIEAANGGPSFALDVGSGTGRDMVYLATRGWSVAGIENRARLIEQGVALSKKHGVGGRVLYLHCDLKKKFPIRSEGPDLLHVCRFLHRPSLMMLLRLPRRGGFLVYSHFLDGCQATDAGHPSTINGFFLRGELRQALLGAGYSVLLERETELPDKRPFVHVLARRAV</sequence>
<protein>
    <submittedName>
        <fullName evidence="2">Type 11 methyltransferase</fullName>
    </submittedName>
</protein>